<dbReference type="Proteomes" id="UP001620645">
    <property type="component" value="Unassembled WGS sequence"/>
</dbReference>
<keyword evidence="2" id="KW-1185">Reference proteome</keyword>
<proteinExistence type="predicted"/>
<dbReference type="EMBL" id="JBICCN010000252">
    <property type="protein sequence ID" value="KAL3083636.1"/>
    <property type="molecule type" value="Genomic_DNA"/>
</dbReference>
<accession>A0ABD2J1L3</accession>
<evidence type="ECO:0000313" key="2">
    <source>
        <dbReference type="Proteomes" id="UP001620645"/>
    </source>
</evidence>
<evidence type="ECO:0000313" key="1">
    <source>
        <dbReference type="EMBL" id="KAL3083636.1"/>
    </source>
</evidence>
<name>A0ABD2J1L3_HETSC</name>
<reference evidence="1 2" key="1">
    <citation type="submission" date="2024-10" db="EMBL/GenBank/DDBJ databases">
        <authorList>
            <person name="Kim D."/>
        </authorList>
    </citation>
    <scope>NUCLEOTIDE SEQUENCE [LARGE SCALE GENOMIC DNA]</scope>
    <source>
        <strain evidence="1">Taebaek</strain>
    </source>
</reference>
<gene>
    <name evidence="1" type="ORF">niasHS_008290</name>
</gene>
<dbReference type="AlphaFoldDB" id="A0ABD2J1L3"/>
<organism evidence="1 2">
    <name type="scientific">Heterodera schachtii</name>
    <name type="common">Sugarbeet cyst nematode worm</name>
    <name type="synonym">Tylenchus schachtii</name>
    <dbReference type="NCBI Taxonomy" id="97005"/>
    <lineage>
        <taxon>Eukaryota</taxon>
        <taxon>Metazoa</taxon>
        <taxon>Ecdysozoa</taxon>
        <taxon>Nematoda</taxon>
        <taxon>Chromadorea</taxon>
        <taxon>Rhabditida</taxon>
        <taxon>Tylenchina</taxon>
        <taxon>Tylenchomorpha</taxon>
        <taxon>Tylenchoidea</taxon>
        <taxon>Heteroderidae</taxon>
        <taxon>Heteroderinae</taxon>
        <taxon>Heterodera</taxon>
    </lineage>
</organism>
<protein>
    <submittedName>
        <fullName evidence="1">Uncharacterized protein</fullName>
    </submittedName>
</protein>
<sequence>MITVTCYRGKDKFKYLDDFFERWQSAAKIDRIDLFMGKAYLNYFLWHDANNETWEIDEEKMLNIFGTELQKVAKQLNTRSQFAMTVLPELYEFCCPSDLAEYDDDLANCIGHEVANPRGIHWG</sequence>
<comment type="caution">
    <text evidence="1">The sequence shown here is derived from an EMBL/GenBank/DDBJ whole genome shotgun (WGS) entry which is preliminary data.</text>
</comment>